<dbReference type="RefSeq" id="XP_025403481.1">
    <property type="nucleotide sequence ID" value="XM_025541654.1"/>
</dbReference>
<feature type="compositionally biased region" description="Basic residues" evidence="1">
    <location>
        <begin position="41"/>
        <end position="50"/>
    </location>
</feature>
<feature type="region of interest" description="Disordered" evidence="1">
    <location>
        <begin position="474"/>
        <end position="499"/>
    </location>
</feature>
<gene>
    <name evidence="2" type="ORF">BO70DRAFT_349550</name>
</gene>
<dbReference type="STRING" id="1448321.A0A317X219"/>
<evidence type="ECO:0000256" key="1">
    <source>
        <dbReference type="SAM" id="MobiDB-lite"/>
    </source>
</evidence>
<evidence type="ECO:0000313" key="3">
    <source>
        <dbReference type="Proteomes" id="UP000247233"/>
    </source>
</evidence>
<protein>
    <submittedName>
        <fullName evidence="2">Uncharacterized protein</fullName>
    </submittedName>
</protein>
<dbReference type="VEuPathDB" id="FungiDB:BO70DRAFT_349550"/>
<dbReference type="Proteomes" id="UP000247233">
    <property type="component" value="Unassembled WGS sequence"/>
</dbReference>
<feature type="compositionally biased region" description="Polar residues" evidence="1">
    <location>
        <begin position="79"/>
        <end position="90"/>
    </location>
</feature>
<feature type="compositionally biased region" description="Basic and acidic residues" evidence="1">
    <location>
        <begin position="487"/>
        <end position="499"/>
    </location>
</feature>
<accession>A0A317X219</accession>
<reference evidence="2 3" key="1">
    <citation type="submission" date="2016-12" db="EMBL/GenBank/DDBJ databases">
        <title>The genomes of Aspergillus section Nigri reveals drivers in fungal speciation.</title>
        <authorList>
            <consortium name="DOE Joint Genome Institute"/>
            <person name="Vesth T.C."/>
            <person name="Nybo J."/>
            <person name="Theobald S."/>
            <person name="Brandl J."/>
            <person name="Frisvad J.C."/>
            <person name="Nielsen K.F."/>
            <person name="Lyhne E.K."/>
            <person name="Kogle M.E."/>
            <person name="Kuo A."/>
            <person name="Riley R."/>
            <person name="Clum A."/>
            <person name="Nolan M."/>
            <person name="Lipzen A."/>
            <person name="Salamov A."/>
            <person name="Henrissat B."/>
            <person name="Wiebenga A."/>
            <person name="De Vries R.P."/>
            <person name="Grigoriev I.V."/>
            <person name="Mortensen U.H."/>
            <person name="Andersen M.R."/>
            <person name="Baker S.E."/>
        </authorList>
    </citation>
    <scope>NUCLEOTIDE SEQUENCE [LARGE SCALE GENOMIC DNA]</scope>
    <source>
        <strain evidence="2 3">CBS 117.55</strain>
    </source>
</reference>
<feature type="region of interest" description="Disordered" evidence="1">
    <location>
        <begin position="169"/>
        <end position="195"/>
    </location>
</feature>
<feature type="compositionally biased region" description="Polar residues" evidence="1">
    <location>
        <begin position="26"/>
        <end position="38"/>
    </location>
</feature>
<dbReference type="GeneID" id="37063891"/>
<feature type="region of interest" description="Disordered" evidence="1">
    <location>
        <begin position="230"/>
        <end position="252"/>
    </location>
</feature>
<name>A0A317X219_9EURO</name>
<keyword evidence="3" id="KW-1185">Reference proteome</keyword>
<sequence>MSSSKGLNLPGALEDEHELDNFEDLASSQPIPLSQLCTKSSSKRGARGRRLLSEVSSGSESRETHPTRQQRVLSRLSALHQSSMGSSRLNLDTEPFTSSQLSSQGWGSGDESHYKQNPLSYSRSYNSSYSHSTPLHGSVTEDTSLHLYGANFDRTYNQSPYESLRIRTRPKRPATQITSGLQLSGPPIPPQPEPVMERVPVVRDLEKEEKRRKFKEEVTALLKSVANEIENPKPDEMPMKHQDASMQHPDKPRKYPATTMKHEDTVMKHQDTAFKHHGMTMKYKDTAFKHGMTMKHQGPDFKHPDTSLKHQDTVFKHHDMTPKHLDTAFKYDDMVMKQHDTAVKHNDMVMKFHDMSMGAKTHPMRKSQPWETKTLGGSIVSNRDHDFAAQTEKVLRTPPGLTRPKGQLQQREEDAEAWFHRDSRGEDHLRQQIAGIAGNCPSTKEEQTTQLLGDIILNLYGYVSKDGSKKAGNFNNFGDAPPSCYSPKKDNKPRSYFDW</sequence>
<comment type="caution">
    <text evidence="2">The sequence shown here is derived from an EMBL/GenBank/DDBJ whole genome shotgun (WGS) entry which is preliminary data.</text>
</comment>
<proteinExistence type="predicted"/>
<feature type="region of interest" description="Disordered" evidence="1">
    <location>
        <begin position="22"/>
        <end position="136"/>
    </location>
</feature>
<dbReference type="OrthoDB" id="10251048at2759"/>
<organism evidence="2 3">
    <name type="scientific">Aspergillus heteromorphus CBS 117.55</name>
    <dbReference type="NCBI Taxonomy" id="1448321"/>
    <lineage>
        <taxon>Eukaryota</taxon>
        <taxon>Fungi</taxon>
        <taxon>Dikarya</taxon>
        <taxon>Ascomycota</taxon>
        <taxon>Pezizomycotina</taxon>
        <taxon>Eurotiomycetes</taxon>
        <taxon>Eurotiomycetidae</taxon>
        <taxon>Eurotiales</taxon>
        <taxon>Aspergillaceae</taxon>
        <taxon>Aspergillus</taxon>
        <taxon>Aspergillus subgen. Circumdati</taxon>
    </lineage>
</organism>
<dbReference type="AlphaFoldDB" id="A0A317X219"/>
<feature type="compositionally biased region" description="Low complexity" evidence="1">
    <location>
        <begin position="120"/>
        <end position="132"/>
    </location>
</feature>
<dbReference type="EMBL" id="MSFL01000002">
    <property type="protein sequence ID" value="PWY91038.1"/>
    <property type="molecule type" value="Genomic_DNA"/>
</dbReference>
<evidence type="ECO:0000313" key="2">
    <source>
        <dbReference type="EMBL" id="PWY91038.1"/>
    </source>
</evidence>